<name>A0A1M6B7Y7_9RHOB</name>
<dbReference type="RefSeq" id="WP_269085812.1">
    <property type="nucleotide sequence ID" value="NZ_FQZA01000001.1"/>
</dbReference>
<keyword evidence="1" id="KW-0812">Transmembrane</keyword>
<gene>
    <name evidence="2" type="ORF">SAMN04488012_101392</name>
</gene>
<evidence type="ECO:0000313" key="3">
    <source>
        <dbReference type="Proteomes" id="UP000184040"/>
    </source>
</evidence>
<organism evidence="2 3">
    <name type="scientific">Palleronia salina</name>
    <dbReference type="NCBI Taxonomy" id="313368"/>
    <lineage>
        <taxon>Bacteria</taxon>
        <taxon>Pseudomonadati</taxon>
        <taxon>Pseudomonadota</taxon>
        <taxon>Alphaproteobacteria</taxon>
        <taxon>Rhodobacterales</taxon>
        <taxon>Roseobacteraceae</taxon>
        <taxon>Palleronia</taxon>
    </lineage>
</organism>
<accession>A0A1M6B7Y7</accession>
<dbReference type="STRING" id="313368.SAMN04488012_101392"/>
<dbReference type="AlphaFoldDB" id="A0A1M6B7Y7"/>
<sequence length="41" mass="4533">MEYIQSGSRSLSLIYRLNSDKLLYLATIGFALCFGAFIGSL</sequence>
<evidence type="ECO:0000313" key="2">
    <source>
        <dbReference type="EMBL" id="SHI44859.1"/>
    </source>
</evidence>
<feature type="transmembrane region" description="Helical" evidence="1">
    <location>
        <begin position="21"/>
        <end position="39"/>
    </location>
</feature>
<proteinExistence type="predicted"/>
<reference evidence="2 3" key="1">
    <citation type="submission" date="2016-11" db="EMBL/GenBank/DDBJ databases">
        <authorList>
            <person name="Jaros S."/>
            <person name="Januszkiewicz K."/>
            <person name="Wedrychowicz H."/>
        </authorList>
    </citation>
    <scope>NUCLEOTIDE SEQUENCE [LARGE SCALE GENOMIC DNA]</scope>
    <source>
        <strain evidence="2 3">DSM 26892</strain>
    </source>
</reference>
<dbReference type="Proteomes" id="UP000184040">
    <property type="component" value="Unassembled WGS sequence"/>
</dbReference>
<keyword evidence="1" id="KW-1133">Transmembrane helix</keyword>
<evidence type="ECO:0000256" key="1">
    <source>
        <dbReference type="SAM" id="Phobius"/>
    </source>
</evidence>
<keyword evidence="3" id="KW-1185">Reference proteome</keyword>
<keyword evidence="1" id="KW-0472">Membrane</keyword>
<dbReference type="EMBL" id="FQZA01000001">
    <property type="protein sequence ID" value="SHI44859.1"/>
    <property type="molecule type" value="Genomic_DNA"/>
</dbReference>
<protein>
    <submittedName>
        <fullName evidence="2">Uncharacterized protein</fullName>
    </submittedName>
</protein>